<evidence type="ECO:0000256" key="6">
    <source>
        <dbReference type="RuleBase" id="RU004379"/>
    </source>
</evidence>
<reference evidence="7 8" key="1">
    <citation type="submission" date="2024-04" db="EMBL/GenBank/DDBJ databases">
        <title>Human intestinal bacterial collection.</title>
        <authorList>
            <person name="Pauvert C."/>
            <person name="Hitch T.C.A."/>
            <person name="Clavel T."/>
        </authorList>
    </citation>
    <scope>NUCLEOTIDE SEQUENCE [LARGE SCALE GENOMIC DNA]</scope>
    <source>
        <strain evidence="7 8">CLA-AA-H145</strain>
    </source>
</reference>
<feature type="transmembrane region" description="Helical" evidence="6">
    <location>
        <begin position="61"/>
        <end position="79"/>
    </location>
</feature>
<feature type="transmembrane region" description="Helical" evidence="6">
    <location>
        <begin position="210"/>
        <end position="230"/>
    </location>
</feature>
<dbReference type="EMBL" id="JBBNFP010000001">
    <property type="protein sequence ID" value="MEQ2485543.1"/>
    <property type="molecule type" value="Genomic_DNA"/>
</dbReference>
<proteinExistence type="inferred from homology"/>
<keyword evidence="5 6" id="KW-0472">Membrane</keyword>
<evidence type="ECO:0000313" key="8">
    <source>
        <dbReference type="Proteomes" id="UP001487296"/>
    </source>
</evidence>
<dbReference type="InterPro" id="IPR006214">
    <property type="entry name" value="Bax_inhibitor_1-related"/>
</dbReference>
<dbReference type="PANTHER" id="PTHR23291:SF50">
    <property type="entry name" value="PROTEIN LIFEGUARD 4"/>
    <property type="match status" value="1"/>
</dbReference>
<dbReference type="Pfam" id="PF01027">
    <property type="entry name" value="Bax1-I"/>
    <property type="match status" value="1"/>
</dbReference>
<evidence type="ECO:0000256" key="4">
    <source>
        <dbReference type="ARBA" id="ARBA00022989"/>
    </source>
</evidence>
<organism evidence="7 8">
    <name type="scientific">Hallella faecis</name>
    <dbReference type="NCBI Taxonomy" id="2841596"/>
    <lineage>
        <taxon>Bacteria</taxon>
        <taxon>Pseudomonadati</taxon>
        <taxon>Bacteroidota</taxon>
        <taxon>Bacteroidia</taxon>
        <taxon>Bacteroidales</taxon>
        <taxon>Prevotellaceae</taxon>
        <taxon>Hallella</taxon>
    </lineage>
</organism>
<keyword evidence="3 6" id="KW-0812">Transmembrane</keyword>
<feature type="transmembrane region" description="Helical" evidence="6">
    <location>
        <begin position="28"/>
        <end position="49"/>
    </location>
</feature>
<evidence type="ECO:0000256" key="3">
    <source>
        <dbReference type="ARBA" id="ARBA00022692"/>
    </source>
</evidence>
<dbReference type="CDD" id="cd10432">
    <property type="entry name" value="BI-1-like_bacterial"/>
    <property type="match status" value="1"/>
</dbReference>
<dbReference type="PANTHER" id="PTHR23291">
    <property type="entry name" value="BAX INHIBITOR-RELATED"/>
    <property type="match status" value="1"/>
</dbReference>
<sequence>MEIQEFEKIVRRQEGALSSAFPALMRKVYVWMTLALAITGICAYGVATSPALLQLIYMNRAAIWILLFAELGLVFYTTARINHLSLTTATTLFILYSAINGVTLSAIFLAYTLTSIASVFFITAGTFAATALYGYSTKRDLSKLGGILFMALIGLILATVVNLFLHNSMLDLMLSYAGVVIFVGLTAWDSQKIKQMLAMQTDMGETAQKMALMGALSLYLDFINLFLYLLRIFGKER</sequence>
<evidence type="ECO:0000256" key="2">
    <source>
        <dbReference type="ARBA" id="ARBA00010350"/>
    </source>
</evidence>
<keyword evidence="8" id="KW-1185">Reference proteome</keyword>
<keyword evidence="4 6" id="KW-1133">Transmembrane helix</keyword>
<evidence type="ECO:0000313" key="7">
    <source>
        <dbReference type="EMBL" id="MEQ2485543.1"/>
    </source>
</evidence>
<dbReference type="Proteomes" id="UP001487296">
    <property type="component" value="Unassembled WGS sequence"/>
</dbReference>
<protein>
    <submittedName>
        <fullName evidence="7">Bax inhibitor-1/YccA family protein</fullName>
    </submittedName>
</protein>
<name>A0ABV1FMB0_9BACT</name>
<evidence type="ECO:0000256" key="1">
    <source>
        <dbReference type="ARBA" id="ARBA00004141"/>
    </source>
</evidence>
<feature type="transmembrane region" description="Helical" evidence="6">
    <location>
        <begin position="116"/>
        <end position="135"/>
    </location>
</feature>
<comment type="subcellular location">
    <subcellularLocation>
        <location evidence="1">Membrane</location>
        <topology evidence="1">Multi-pass membrane protein</topology>
    </subcellularLocation>
</comment>
<gene>
    <name evidence="7" type="ORF">AAAT34_00575</name>
</gene>
<accession>A0ABV1FMB0</accession>
<dbReference type="RefSeq" id="WP_215759536.1">
    <property type="nucleotide sequence ID" value="NZ_JAHKBE010000014.1"/>
</dbReference>
<feature type="transmembrane region" description="Helical" evidence="6">
    <location>
        <begin position="147"/>
        <end position="166"/>
    </location>
</feature>
<evidence type="ECO:0000256" key="5">
    <source>
        <dbReference type="ARBA" id="ARBA00023136"/>
    </source>
</evidence>
<feature type="transmembrane region" description="Helical" evidence="6">
    <location>
        <begin position="91"/>
        <end position="110"/>
    </location>
</feature>
<comment type="caution">
    <text evidence="7">The sequence shown here is derived from an EMBL/GenBank/DDBJ whole genome shotgun (WGS) entry which is preliminary data.</text>
</comment>
<comment type="similarity">
    <text evidence="2 6">Belongs to the BI1 family.</text>
</comment>